<evidence type="ECO:0000313" key="1">
    <source>
        <dbReference type="EMBL" id="MBG6091396.1"/>
    </source>
</evidence>
<evidence type="ECO:0008006" key="3">
    <source>
        <dbReference type="Google" id="ProtNLM"/>
    </source>
</evidence>
<protein>
    <recommendedName>
        <fullName evidence="3">DUF742 domain-containing protein</fullName>
    </recommendedName>
</protein>
<dbReference type="PANTHER" id="PTHR36221:SF1">
    <property type="entry name" value="DUF742 DOMAIN-CONTAINING PROTEIN"/>
    <property type="match status" value="1"/>
</dbReference>
<dbReference type="Pfam" id="PF05331">
    <property type="entry name" value="DUF742"/>
    <property type="match status" value="1"/>
</dbReference>
<dbReference type="AlphaFoldDB" id="A0A931DPH1"/>
<keyword evidence="2" id="KW-1185">Reference proteome</keyword>
<proteinExistence type="predicted"/>
<dbReference type="PANTHER" id="PTHR36221">
    <property type="entry name" value="DUF742 DOMAIN-CONTAINING PROTEIN"/>
    <property type="match status" value="1"/>
</dbReference>
<organism evidence="1 2">
    <name type="scientific">Actinomadura viridis</name>
    <dbReference type="NCBI Taxonomy" id="58110"/>
    <lineage>
        <taxon>Bacteria</taxon>
        <taxon>Bacillati</taxon>
        <taxon>Actinomycetota</taxon>
        <taxon>Actinomycetes</taxon>
        <taxon>Streptosporangiales</taxon>
        <taxon>Thermomonosporaceae</taxon>
        <taxon>Actinomadura</taxon>
    </lineage>
</organism>
<name>A0A931DPH1_9ACTN</name>
<dbReference type="Proteomes" id="UP000614047">
    <property type="component" value="Unassembled WGS sequence"/>
</dbReference>
<dbReference type="RefSeq" id="WP_307829131.1">
    <property type="nucleotide sequence ID" value="NZ_BAABES010000036.1"/>
</dbReference>
<dbReference type="InterPro" id="IPR007995">
    <property type="entry name" value="DUF742"/>
</dbReference>
<evidence type="ECO:0000313" key="2">
    <source>
        <dbReference type="Proteomes" id="UP000614047"/>
    </source>
</evidence>
<gene>
    <name evidence="1" type="ORF">IW256_005509</name>
</gene>
<reference evidence="1" key="1">
    <citation type="submission" date="2020-11" db="EMBL/GenBank/DDBJ databases">
        <title>Sequencing the genomes of 1000 actinobacteria strains.</title>
        <authorList>
            <person name="Klenk H.-P."/>
        </authorList>
    </citation>
    <scope>NUCLEOTIDE SEQUENCE</scope>
    <source>
        <strain evidence="1">DSM 43175</strain>
    </source>
</reference>
<accession>A0A931DPH1</accession>
<dbReference type="EMBL" id="JADOUA010000001">
    <property type="protein sequence ID" value="MBG6091396.1"/>
    <property type="molecule type" value="Genomic_DNA"/>
</dbReference>
<comment type="caution">
    <text evidence="1">The sequence shown here is derived from an EMBL/GenBank/DDBJ whole genome shotgun (WGS) entry which is preliminary data.</text>
</comment>
<sequence>MARRVRRVRGGWRVMSSGRFDGLWMDDDAGPVVRPFAVTGGRTWRRDDELDLIAVVLTAEVPMPDPATLGPEDERILELCIHATSVAEVAVELALPVGVVRVLLGDLLERGLVEVHRPVVQDGRPDVRLLQEVIEGLRAL</sequence>